<feature type="compositionally biased region" description="Polar residues" evidence="1">
    <location>
        <begin position="54"/>
        <end position="67"/>
    </location>
</feature>
<name>A0A840YF10_9SPHN</name>
<accession>A0A840YF10</accession>
<keyword evidence="3" id="KW-1185">Reference proteome</keyword>
<protein>
    <submittedName>
        <fullName evidence="2">Uncharacterized protein</fullName>
    </submittedName>
</protein>
<evidence type="ECO:0000313" key="2">
    <source>
        <dbReference type="EMBL" id="MBB5709358.1"/>
    </source>
</evidence>
<proteinExistence type="predicted"/>
<dbReference type="AlphaFoldDB" id="A0A840YF10"/>
<dbReference type="Proteomes" id="UP000527143">
    <property type="component" value="Unassembled WGS sequence"/>
</dbReference>
<dbReference type="RefSeq" id="WP_184083983.1">
    <property type="nucleotide sequence ID" value="NZ_JACIJF010000001.1"/>
</dbReference>
<reference evidence="2 3" key="1">
    <citation type="submission" date="2020-08" db="EMBL/GenBank/DDBJ databases">
        <title>Genomic Encyclopedia of Type Strains, Phase IV (KMG-IV): sequencing the most valuable type-strain genomes for metagenomic binning, comparative biology and taxonomic classification.</title>
        <authorList>
            <person name="Goeker M."/>
        </authorList>
    </citation>
    <scope>NUCLEOTIDE SEQUENCE [LARGE SCALE GENOMIC DNA]</scope>
    <source>
        <strain evidence="2 3">DSM 26736</strain>
    </source>
</reference>
<gene>
    <name evidence="2" type="ORF">FHT02_000564</name>
</gene>
<evidence type="ECO:0000313" key="3">
    <source>
        <dbReference type="Proteomes" id="UP000527143"/>
    </source>
</evidence>
<feature type="region of interest" description="Disordered" evidence="1">
    <location>
        <begin position="31"/>
        <end position="67"/>
    </location>
</feature>
<sequence length="118" mass="12832">MEARRLIVYVDGMRILIFGSIVAAAIVSGPASAQTARGAGDQREAYGARMTPEASDQTTNSSRVVNRLNTRLNSRLSTRIERYAVTPDATDALRVPPADPNNVLRQQVEPVPQDDDPL</sequence>
<comment type="caution">
    <text evidence="2">The sequence shown here is derived from an EMBL/GenBank/DDBJ whole genome shotgun (WGS) entry which is preliminary data.</text>
</comment>
<feature type="region of interest" description="Disordered" evidence="1">
    <location>
        <begin position="87"/>
        <end position="118"/>
    </location>
</feature>
<dbReference type="EMBL" id="JACIJF010000001">
    <property type="protein sequence ID" value="MBB5709358.1"/>
    <property type="molecule type" value="Genomic_DNA"/>
</dbReference>
<evidence type="ECO:0000256" key="1">
    <source>
        <dbReference type="SAM" id="MobiDB-lite"/>
    </source>
</evidence>
<organism evidence="2 3">
    <name type="scientific">Sphingomonas xinjiangensis</name>
    <dbReference type="NCBI Taxonomy" id="643568"/>
    <lineage>
        <taxon>Bacteria</taxon>
        <taxon>Pseudomonadati</taxon>
        <taxon>Pseudomonadota</taxon>
        <taxon>Alphaproteobacteria</taxon>
        <taxon>Sphingomonadales</taxon>
        <taxon>Sphingomonadaceae</taxon>
        <taxon>Sphingomonas</taxon>
    </lineage>
</organism>